<sequence>MKKSRRNFFSKISLMGFAGLTFPAILSGNDRKNFTLLKENEKGLTILFQGDSITDGARSRNEDWNHVMGHGYAYLISSRLWFDYPKKKLMFYNRGISGNKVKDLLNRWQEDTIDLKPDLLSILIGVNDVSRIIANEYTLEEWKEDYKTLIKKTKAELPNTIIFLCEPFLLIDDWSRVKKLQWEEVMNKMQSIIRQLADHYKCVHIALQEPFNNSLKKTSAKYWVWDGLHPMPAGHELIARIWINEARNHLSFFEK</sequence>
<dbReference type="Pfam" id="PF13472">
    <property type="entry name" value="Lipase_GDSL_2"/>
    <property type="match status" value="1"/>
</dbReference>
<feature type="domain" description="SGNH hydrolase-type esterase" evidence="1">
    <location>
        <begin position="50"/>
        <end position="237"/>
    </location>
</feature>
<dbReference type="AlphaFoldDB" id="G0J5B0"/>
<keyword evidence="3" id="KW-1185">Reference proteome</keyword>
<accession>G0J5B0</accession>
<dbReference type="PANTHER" id="PTHR30383:SF5">
    <property type="entry name" value="SGNH HYDROLASE-TYPE ESTERASE DOMAIN-CONTAINING PROTEIN"/>
    <property type="match status" value="1"/>
</dbReference>
<protein>
    <submittedName>
        <fullName evidence="2">Lipolytic protein G-D-S-L family</fullName>
    </submittedName>
</protein>
<dbReference type="STRING" id="880070.Cycma_3835"/>
<dbReference type="EMBL" id="CP002955">
    <property type="protein sequence ID" value="AEL27546.1"/>
    <property type="molecule type" value="Genomic_DNA"/>
</dbReference>
<dbReference type="Gene3D" id="3.40.50.1110">
    <property type="entry name" value="SGNH hydrolase"/>
    <property type="match status" value="1"/>
</dbReference>
<dbReference type="eggNOG" id="COG2755">
    <property type="taxonomic scope" value="Bacteria"/>
</dbReference>
<evidence type="ECO:0000313" key="2">
    <source>
        <dbReference type="EMBL" id="AEL27546.1"/>
    </source>
</evidence>
<dbReference type="HOGENOM" id="CLU_051989_5_2_10"/>
<gene>
    <name evidence="2" type="ordered locus">Cycma_3835</name>
</gene>
<reference evidence="3" key="1">
    <citation type="submission" date="2011-07" db="EMBL/GenBank/DDBJ databases">
        <title>The complete genome of Cyclobacterium marinum DSM 745.</title>
        <authorList>
            <person name="Lucas S."/>
            <person name="Han J."/>
            <person name="Lapidus A."/>
            <person name="Bruce D."/>
            <person name="Goodwin L."/>
            <person name="Pitluck S."/>
            <person name="Peters L."/>
            <person name="Kyrpides N."/>
            <person name="Mavromatis K."/>
            <person name="Ivanova N."/>
            <person name="Ovchinnikova G."/>
            <person name="Chertkov O."/>
            <person name="Detter J.C."/>
            <person name="Tapia R."/>
            <person name="Han C."/>
            <person name="Land M."/>
            <person name="Hauser L."/>
            <person name="Markowitz V."/>
            <person name="Cheng J.-F."/>
            <person name="Hugenholtz P."/>
            <person name="Woyke T."/>
            <person name="Wu D."/>
            <person name="Tindall B."/>
            <person name="Schuetze A."/>
            <person name="Brambilla E."/>
            <person name="Klenk H.-P."/>
            <person name="Eisen J.A."/>
        </authorList>
    </citation>
    <scope>NUCLEOTIDE SEQUENCE [LARGE SCALE GENOMIC DNA]</scope>
    <source>
        <strain evidence="3">ATCC 25205 / DSM 745 / LMG 13164 / NCIMB 1802</strain>
    </source>
</reference>
<dbReference type="PANTHER" id="PTHR30383">
    <property type="entry name" value="THIOESTERASE 1/PROTEASE 1/LYSOPHOSPHOLIPASE L1"/>
    <property type="match status" value="1"/>
</dbReference>
<proteinExistence type="predicted"/>
<name>G0J5B0_CYCMS</name>
<dbReference type="RefSeq" id="WP_014021831.1">
    <property type="nucleotide sequence ID" value="NC_015914.1"/>
</dbReference>
<dbReference type="InterPro" id="IPR013830">
    <property type="entry name" value="SGNH_hydro"/>
</dbReference>
<dbReference type="Proteomes" id="UP000001635">
    <property type="component" value="Chromosome"/>
</dbReference>
<evidence type="ECO:0000259" key="1">
    <source>
        <dbReference type="Pfam" id="PF13472"/>
    </source>
</evidence>
<dbReference type="KEGG" id="cmr:Cycma_3835"/>
<dbReference type="CDD" id="cd01834">
    <property type="entry name" value="SGNH_hydrolase_like_2"/>
    <property type="match status" value="1"/>
</dbReference>
<dbReference type="InterPro" id="IPR036514">
    <property type="entry name" value="SGNH_hydro_sf"/>
</dbReference>
<dbReference type="GO" id="GO:0004622">
    <property type="term" value="F:phosphatidylcholine lysophospholipase activity"/>
    <property type="evidence" value="ECO:0007669"/>
    <property type="project" value="TreeGrafter"/>
</dbReference>
<organism evidence="2 3">
    <name type="scientific">Cyclobacterium marinum (strain ATCC 25205 / DSM 745 / LMG 13164 / NCIMB 1802)</name>
    <name type="common">Flectobacillus marinus</name>
    <dbReference type="NCBI Taxonomy" id="880070"/>
    <lineage>
        <taxon>Bacteria</taxon>
        <taxon>Pseudomonadati</taxon>
        <taxon>Bacteroidota</taxon>
        <taxon>Cytophagia</taxon>
        <taxon>Cytophagales</taxon>
        <taxon>Cyclobacteriaceae</taxon>
        <taxon>Cyclobacterium</taxon>
    </lineage>
</organism>
<evidence type="ECO:0000313" key="3">
    <source>
        <dbReference type="Proteomes" id="UP000001635"/>
    </source>
</evidence>
<dbReference type="InterPro" id="IPR051532">
    <property type="entry name" value="Ester_Hydrolysis_Enzymes"/>
</dbReference>
<dbReference type="SUPFAM" id="SSF52266">
    <property type="entry name" value="SGNH hydrolase"/>
    <property type="match status" value="1"/>
</dbReference>